<dbReference type="OrthoDB" id="5599452at2759"/>
<gene>
    <name evidence="2" type="ORF">H4R20_006109</name>
</gene>
<feature type="region of interest" description="Disordered" evidence="1">
    <location>
        <begin position="188"/>
        <end position="209"/>
    </location>
</feature>
<feature type="compositionally biased region" description="Polar residues" evidence="1">
    <location>
        <begin position="26"/>
        <end position="35"/>
    </location>
</feature>
<organism evidence="2 3">
    <name type="scientific">Coemansia guatemalensis</name>
    <dbReference type="NCBI Taxonomy" id="2761395"/>
    <lineage>
        <taxon>Eukaryota</taxon>
        <taxon>Fungi</taxon>
        <taxon>Fungi incertae sedis</taxon>
        <taxon>Zoopagomycota</taxon>
        <taxon>Kickxellomycotina</taxon>
        <taxon>Kickxellomycetes</taxon>
        <taxon>Kickxellales</taxon>
        <taxon>Kickxellaceae</taxon>
        <taxon>Coemansia</taxon>
    </lineage>
</organism>
<dbReference type="EMBL" id="JANBUO010002405">
    <property type="protein sequence ID" value="KAJ2794796.1"/>
    <property type="molecule type" value="Genomic_DNA"/>
</dbReference>
<comment type="caution">
    <text evidence="2">The sequence shown here is derived from an EMBL/GenBank/DDBJ whole genome shotgun (WGS) entry which is preliminary data.</text>
</comment>
<evidence type="ECO:0000313" key="3">
    <source>
        <dbReference type="Proteomes" id="UP001140094"/>
    </source>
</evidence>
<accession>A0A9W8HSZ2</accession>
<feature type="compositionally biased region" description="Basic residues" evidence="1">
    <location>
        <begin position="70"/>
        <end position="81"/>
    </location>
</feature>
<feature type="region of interest" description="Disordered" evidence="1">
    <location>
        <begin position="1"/>
        <end position="82"/>
    </location>
</feature>
<keyword evidence="3" id="KW-1185">Reference proteome</keyword>
<feature type="non-terminal residue" evidence="2">
    <location>
        <position position="285"/>
    </location>
</feature>
<sequence length="285" mass="30751">MIEYAEHSSHFQPHPSEIARARDSWNTKNNVSTSLRAFPRPRSSSEFPDDGACSNGAQSSSKQPVDPRVERRKRNQYKRHGSLTLALQQEQLQQRLSGGDPGNEFRAPSALRLSSDTDPGFPANIDASPMATPVASLPRAVYRSRGHTAPYVPDPSVNGYVHRPISQNPLSAFTSSRIMSRLRSSSMMSSRTSRMNGARTEASPFPTSRLRGSYDNGGRHDPSGLFAPVNSARLSHASSNSQYAYASPASSSVRNSGTGMCSATFVRRSCGGDSISSSAADVAEV</sequence>
<evidence type="ECO:0000256" key="1">
    <source>
        <dbReference type="SAM" id="MobiDB-lite"/>
    </source>
</evidence>
<feature type="region of interest" description="Disordered" evidence="1">
    <location>
        <begin position="95"/>
        <end position="127"/>
    </location>
</feature>
<name>A0A9W8HSZ2_9FUNG</name>
<dbReference type="AlphaFoldDB" id="A0A9W8HSZ2"/>
<reference evidence="2" key="1">
    <citation type="submission" date="2022-07" db="EMBL/GenBank/DDBJ databases">
        <title>Phylogenomic reconstructions and comparative analyses of Kickxellomycotina fungi.</title>
        <authorList>
            <person name="Reynolds N.K."/>
            <person name="Stajich J.E."/>
            <person name="Barry K."/>
            <person name="Grigoriev I.V."/>
            <person name="Crous P."/>
            <person name="Smith M.E."/>
        </authorList>
    </citation>
    <scope>NUCLEOTIDE SEQUENCE</scope>
    <source>
        <strain evidence="2">NRRL 1565</strain>
    </source>
</reference>
<dbReference type="Proteomes" id="UP001140094">
    <property type="component" value="Unassembled WGS sequence"/>
</dbReference>
<evidence type="ECO:0000313" key="2">
    <source>
        <dbReference type="EMBL" id="KAJ2794796.1"/>
    </source>
</evidence>
<proteinExistence type="predicted"/>
<protein>
    <submittedName>
        <fullName evidence="2">Uncharacterized protein</fullName>
    </submittedName>
</protein>